<dbReference type="Gene3D" id="3.30.559.30">
    <property type="entry name" value="Nonribosomal peptide synthetase, condensation domain"/>
    <property type="match status" value="2"/>
</dbReference>
<dbReference type="Gene3D" id="3.40.50.12780">
    <property type="entry name" value="N-terminal domain of ligase-like"/>
    <property type="match status" value="1"/>
</dbReference>
<dbReference type="SUPFAM" id="SSF52777">
    <property type="entry name" value="CoA-dependent acyltransferases"/>
    <property type="match status" value="3"/>
</dbReference>
<dbReference type="EMBL" id="SUTE01000084">
    <property type="protein sequence ID" value="MBE6506052.1"/>
    <property type="molecule type" value="Genomic_DNA"/>
</dbReference>
<dbReference type="GO" id="GO:0003824">
    <property type="term" value="F:catalytic activity"/>
    <property type="evidence" value="ECO:0007669"/>
    <property type="project" value="InterPro"/>
</dbReference>
<evidence type="ECO:0000256" key="1">
    <source>
        <dbReference type="ARBA" id="ARBA00022450"/>
    </source>
</evidence>
<dbReference type="InterPro" id="IPR000873">
    <property type="entry name" value="AMP-dep_synth/lig_dom"/>
</dbReference>
<reference evidence="4" key="1">
    <citation type="submission" date="2019-04" db="EMBL/GenBank/DDBJ databases">
        <title>Evolution of Biomass-Degrading Anaerobic Consortia Revealed by Metagenomics.</title>
        <authorList>
            <person name="Peng X."/>
        </authorList>
    </citation>
    <scope>NUCLEOTIDE SEQUENCE</scope>
    <source>
        <strain evidence="4">SIG12</strain>
    </source>
</reference>
<feature type="non-terminal residue" evidence="4">
    <location>
        <position position="1"/>
    </location>
</feature>
<dbReference type="Gene3D" id="3.30.559.10">
    <property type="entry name" value="Chloramphenicol acetyltransferase-like domain"/>
    <property type="match status" value="2"/>
</dbReference>
<dbReference type="RefSeq" id="WP_303737701.1">
    <property type="nucleotide sequence ID" value="NZ_SUTE01000084.1"/>
</dbReference>
<dbReference type="Gene3D" id="3.30.300.30">
    <property type="match status" value="1"/>
</dbReference>
<dbReference type="InterPro" id="IPR009081">
    <property type="entry name" value="PP-bd_ACP"/>
</dbReference>
<keyword evidence="2" id="KW-0597">Phosphoprotein</keyword>
<dbReference type="Pfam" id="PF00501">
    <property type="entry name" value="AMP-binding"/>
    <property type="match status" value="1"/>
</dbReference>
<keyword evidence="1" id="KW-0596">Phosphopantetheine</keyword>
<dbReference type="InterPro" id="IPR029058">
    <property type="entry name" value="AB_hydrolase_fold"/>
</dbReference>
<dbReference type="SUPFAM" id="SSF53474">
    <property type="entry name" value="alpha/beta-Hydrolases"/>
    <property type="match status" value="1"/>
</dbReference>
<dbReference type="InterPro" id="IPR042099">
    <property type="entry name" value="ANL_N_sf"/>
</dbReference>
<dbReference type="InterPro" id="IPR001031">
    <property type="entry name" value="Thioesterase"/>
</dbReference>
<evidence type="ECO:0000259" key="3">
    <source>
        <dbReference type="PROSITE" id="PS50075"/>
    </source>
</evidence>
<dbReference type="InterPro" id="IPR023213">
    <property type="entry name" value="CAT-like_dom_sf"/>
</dbReference>
<dbReference type="Gene3D" id="3.40.50.1820">
    <property type="entry name" value="alpha/beta hydrolase"/>
    <property type="match status" value="1"/>
</dbReference>
<dbReference type="InterPro" id="IPR045851">
    <property type="entry name" value="AMP-bd_C_sf"/>
</dbReference>
<evidence type="ECO:0000313" key="4">
    <source>
        <dbReference type="EMBL" id="MBE6506052.1"/>
    </source>
</evidence>
<comment type="caution">
    <text evidence="4">The sequence shown here is derived from an EMBL/GenBank/DDBJ whole genome shotgun (WGS) entry which is preliminary data.</text>
</comment>
<dbReference type="SUPFAM" id="SSF47336">
    <property type="entry name" value="ACP-like"/>
    <property type="match status" value="1"/>
</dbReference>
<dbReference type="Pfam" id="PF00668">
    <property type="entry name" value="Condensation"/>
    <property type="match status" value="2"/>
</dbReference>
<dbReference type="NCBIfam" id="TIGR01733">
    <property type="entry name" value="AA-adenyl-dom"/>
    <property type="match status" value="1"/>
</dbReference>
<dbReference type="PANTHER" id="PTHR45398:SF1">
    <property type="entry name" value="ENZYME, PUTATIVE (JCVI)-RELATED"/>
    <property type="match status" value="1"/>
</dbReference>
<dbReference type="Gene3D" id="1.10.1200.10">
    <property type="entry name" value="ACP-like"/>
    <property type="match status" value="1"/>
</dbReference>
<dbReference type="SUPFAM" id="SSF56801">
    <property type="entry name" value="Acetyl-CoA synthetase-like"/>
    <property type="match status" value="1"/>
</dbReference>
<dbReference type="PROSITE" id="PS50075">
    <property type="entry name" value="CARRIER"/>
    <property type="match status" value="1"/>
</dbReference>
<sequence length="1565" mass="178408">KCLARFLIVNDGKSNYLCCDVHHLIFDGTSLNIFLEKLNLLLNNEDIAFQDDGILRQISFEENIDSDYIDDAQEFLYDMLASRDEVYDLLPSLDGEESFYVDSFDIDEDYLSSFLQRHVITHNQFFAAVFGYTLSKFAGSSKVLFNLIEDGRGHVNLTDSVGMFVKNIPVLMDCTNRDTDSFLRYSSNLINSLMKYDLYPFHVIANDFDLSSSILFQYAPDLFYNEFSDDFDYKIEGLKHDVYGDMVFYIFNMAGNKLGIKIFYSDKFSKDFIEHFVETYKLILHELCRVSQLSQINYISQTDLKILDDINRTEHVIAYGDILEAFNDNLSKYPDNMLVSYNDVSYTYQEGAYIADKIAKKLKDLGIGPQDNVGFLVERSELYMFCVLGILSIGACYVPLDDTLPDERLKFMADDTNPKVILVSDETHMRAQRLYPDNIIVNISNIPSKDGFLNHLDVVKGELACILYTSGSTGLPKGVEVTRKSALNVSAYYAEKYDLSNQDVFGMYASIGFDAGSHAILSTIYAGASLSVVPSDIRLNVFKLNEYYISQGVTQTFITTQVGKLFMQSIKDTSLKVLVVGGEKLGDFKSPENFDLIDIYGPTEAFVFVASSNNSAKIDYSSIGNLIYNTKAYLLDDEFRRVPVGAVGELYLAGHQVARGYLNNAEKSAESFMYNPFDQSEGYGLMYRTGDMAKVLSDGSLAIIGRRDNQVKIRGNRVELSEIEVTIRDLDYVDDVTVQTVKNGLNNELVAYVVLSRPVIDLTDVIRDHVSYNKPQYMVPSYVIGLDEIPLNVNGKVDRKRLPPVEVESDEDYEAPQSYAEHVISHGFSEVLGISRPIGRNEEFSSLGGDSISVMMLIVKLRESHINLSVKDVLENQSVKRIAEHAEFKLSINEISQDAFEGFVDTTPIVQHFWDSNFKNPSYFNQALLFESSHKIDEDILKEAMRVVVNHHDLLRATVKDGKLFVRPVNDEGIFTIENCDSHDYANETLRLNNEIDLFDGPLIKLGIFRQDDVDNLYVVIHHLIVDGVSWRIIIEDLNLAYAQLLNNEKILLPDKTSSYQDYSKAINEYKDSEELLKQENYWKNTLQAMLDGKHTAVNSDVRKMETLSLRFSKEKSSLLLTNAPKYYDSSINAIFLSAVSKSWNKVFGENKLSVRMEGHGRYNFDENILIDRTVGWFTTCYPVILDCQGEKLSDIIANIDEIVEAVPQNGFGYPPLMGIETKEMPLFTFNYLGEMNKFKTGEMFTARYKSDLADFMASENDYGTDINLNGYSLNRETHFELEYNSDRFTRKSMEEFAHEFLKTLDEIAASSRENDYSGDIHIFSNHPNKKNLFFIHSANYGSEFFYYIAEQLKDDYSFSVIEPYNINHKENPVTSIEEFASKYIKIIKSIQKEGPYYLGGLCFGGAIALEMAQQLKKENEKVEKLIIFDAHNIEDESLQKLVIQDQILHARKYQKEGALTPKNEDMGDMVFHANLSVKMWLSYKLEFYDGETVYFKGIRKPSGELTETAAKLFDYIFSKKAGGYEDYFDENNFHIIDVPAEHNNMFSLEALEVIVPEIKKFIGD</sequence>
<dbReference type="Pfam" id="PF00550">
    <property type="entry name" value="PP-binding"/>
    <property type="match status" value="1"/>
</dbReference>
<dbReference type="Proteomes" id="UP000762703">
    <property type="component" value="Unassembled WGS sequence"/>
</dbReference>
<dbReference type="InterPro" id="IPR020845">
    <property type="entry name" value="AMP-binding_CS"/>
</dbReference>
<dbReference type="CDD" id="cd05930">
    <property type="entry name" value="A_NRPS"/>
    <property type="match status" value="1"/>
</dbReference>
<feature type="domain" description="Carrier" evidence="3">
    <location>
        <begin position="815"/>
        <end position="890"/>
    </location>
</feature>
<accession>A0A8T3VFR9</accession>
<evidence type="ECO:0000313" key="5">
    <source>
        <dbReference type="Proteomes" id="UP000762703"/>
    </source>
</evidence>
<dbReference type="InterPro" id="IPR010071">
    <property type="entry name" value="AA_adenyl_dom"/>
</dbReference>
<dbReference type="PROSITE" id="PS00455">
    <property type="entry name" value="AMP_BINDING"/>
    <property type="match status" value="1"/>
</dbReference>
<gene>
    <name evidence="4" type="ORF">E7Z73_10030</name>
</gene>
<protein>
    <submittedName>
        <fullName evidence="4">Amino acid adenylation domain-containing protein</fullName>
    </submittedName>
</protein>
<dbReference type="InterPro" id="IPR036736">
    <property type="entry name" value="ACP-like_sf"/>
</dbReference>
<dbReference type="PROSITE" id="PS00012">
    <property type="entry name" value="PHOSPHOPANTETHEINE"/>
    <property type="match status" value="1"/>
</dbReference>
<organism evidence="4 5">
    <name type="scientific">Methanobrevibacter millerae</name>
    <dbReference type="NCBI Taxonomy" id="230361"/>
    <lineage>
        <taxon>Archaea</taxon>
        <taxon>Methanobacteriati</taxon>
        <taxon>Methanobacteriota</taxon>
        <taxon>Methanomada group</taxon>
        <taxon>Methanobacteria</taxon>
        <taxon>Methanobacteriales</taxon>
        <taxon>Methanobacteriaceae</taxon>
        <taxon>Methanobrevibacter</taxon>
    </lineage>
</organism>
<dbReference type="Pfam" id="PF00975">
    <property type="entry name" value="Thioesterase"/>
    <property type="match status" value="1"/>
</dbReference>
<dbReference type="InterPro" id="IPR001242">
    <property type="entry name" value="Condensation_dom"/>
</dbReference>
<dbReference type="GO" id="GO:0044550">
    <property type="term" value="P:secondary metabolite biosynthetic process"/>
    <property type="evidence" value="ECO:0007669"/>
    <property type="project" value="UniProtKB-ARBA"/>
</dbReference>
<dbReference type="InterPro" id="IPR006162">
    <property type="entry name" value="Ppantetheine_attach_site"/>
</dbReference>
<name>A0A8T3VFR9_9EURY</name>
<dbReference type="PANTHER" id="PTHR45398">
    <property type="match status" value="1"/>
</dbReference>
<proteinExistence type="predicted"/>
<evidence type="ECO:0000256" key="2">
    <source>
        <dbReference type="ARBA" id="ARBA00022553"/>
    </source>
</evidence>